<keyword evidence="2" id="KW-1185">Reference proteome</keyword>
<accession>A0ABY5E8W3</accession>
<proteinExistence type="predicted"/>
<dbReference type="EMBL" id="CP101125">
    <property type="protein sequence ID" value="UTO11729.1"/>
    <property type="molecule type" value="Genomic_DNA"/>
</dbReference>
<dbReference type="Proteomes" id="UP001059607">
    <property type="component" value="Chromosome"/>
</dbReference>
<protein>
    <submittedName>
        <fullName evidence="1">Uncharacterized protein</fullName>
    </submittedName>
</protein>
<organism evidence="1 2">
    <name type="scientific">Pseudomonas nunensis</name>
    <dbReference type="NCBI Taxonomy" id="2961896"/>
    <lineage>
        <taxon>Bacteria</taxon>
        <taxon>Pseudomonadati</taxon>
        <taxon>Pseudomonadota</taxon>
        <taxon>Gammaproteobacteria</taxon>
        <taxon>Pseudomonadales</taxon>
        <taxon>Pseudomonadaceae</taxon>
        <taxon>Pseudomonas</taxon>
    </lineage>
</organism>
<name>A0ABY5E8W3_9PSED</name>
<evidence type="ECO:0000313" key="2">
    <source>
        <dbReference type="Proteomes" id="UP001059607"/>
    </source>
</evidence>
<evidence type="ECO:0000313" key="1">
    <source>
        <dbReference type="EMBL" id="UTO11729.1"/>
    </source>
</evidence>
<gene>
    <name evidence="1" type="ORF">NK667_16140</name>
</gene>
<dbReference type="RefSeq" id="WP_152980974.1">
    <property type="nucleotide sequence ID" value="NZ_CP101125.1"/>
</dbReference>
<reference evidence="1" key="1">
    <citation type="submission" date="2022-07" db="EMBL/GenBank/DDBJ databases">
        <title>Pseudomonas nunamit sp. nov. an antifungal species isolated from Greenland.</title>
        <authorList>
            <person name="Ntana F."/>
            <person name="Hennessy R.C."/>
            <person name="Zervas A."/>
            <person name="Stougaard P."/>
        </authorList>
    </citation>
    <scope>NUCLEOTIDE SEQUENCE</scope>
    <source>
        <strain evidence="1">In5</strain>
    </source>
</reference>
<sequence>MDKNQQVFLNAASEGADFHSLGNGFSVFKTSYKCPHCKRANLVAETYEQPTRRALKEVDVSCPACGEKISLRY</sequence>